<reference evidence="2 3" key="1">
    <citation type="journal article" date="2015" name="PLoS ONE">
        <title>Genome Sequence of Bacillus endophyticus and Analysis of Its Companion Mechanism in the Ketogulonigenium vulgare-Bacillus Strain Consortium.</title>
        <authorList>
            <person name="Jia N."/>
            <person name="Du J."/>
            <person name="Ding M.Z."/>
            <person name="Gao F."/>
            <person name="Yuan Y.J."/>
        </authorList>
    </citation>
    <scope>NUCLEOTIDE SEQUENCE [LARGE SCALE GENOMIC DNA]</scope>
    <source>
        <strain evidence="2 3">Hbe603</strain>
    </source>
</reference>
<organism evidence="2 3">
    <name type="scientific">Priestia filamentosa</name>
    <dbReference type="NCBI Taxonomy" id="1402861"/>
    <lineage>
        <taxon>Bacteria</taxon>
        <taxon>Bacillati</taxon>
        <taxon>Bacillota</taxon>
        <taxon>Bacilli</taxon>
        <taxon>Bacillales</taxon>
        <taxon>Bacillaceae</taxon>
        <taxon>Priestia</taxon>
    </lineage>
</organism>
<accession>A0A1X7E1R0</accession>
<dbReference type="SUPFAM" id="SSF109854">
    <property type="entry name" value="DinB/YfiT-like putative metalloenzymes"/>
    <property type="match status" value="1"/>
</dbReference>
<feature type="binding site" evidence="1">
    <location>
        <position position="160"/>
    </location>
    <ligand>
        <name>Zn(2+)</name>
        <dbReference type="ChEBI" id="CHEBI:29105"/>
    </ligand>
</feature>
<sequence length="170" mass="20058">MERRYPIGTFVKPSTFTQEDKKSYIDEIKNLPERLTKAVESLEERALDKAYRDGGWTIRQVVHHVADSHMNSFIRFKLALTEENPTIRPYDEGKWAELPDYKADVHESLLLLQALHRRWVTLLERMTEEDYGRTFRHPETEETLTLYEALALYAWHGNHHLAHVNIVGEK</sequence>
<comment type="cofactor">
    <cofactor evidence="1">
        <name>Zn(2+)</name>
        <dbReference type="ChEBI" id="CHEBI:29105"/>
    </cofactor>
    <text evidence="1">Binds 1 zinc ion per subunit.</text>
</comment>
<dbReference type="InterPro" id="IPR034660">
    <property type="entry name" value="DinB/YfiT-like"/>
</dbReference>
<proteinExistence type="inferred from homology"/>
<gene>
    <name evidence="2" type="ORF">BEH_09235</name>
</gene>
<comment type="similarity">
    <text evidence="1">Belongs to the metal hydrolase YfiT family.</text>
</comment>
<evidence type="ECO:0000313" key="2">
    <source>
        <dbReference type="EMBL" id="AKO92259.1"/>
    </source>
</evidence>
<dbReference type="InterPro" id="IPR023774">
    <property type="entry name" value="Put_metal_dep_hydrolase_YfiT"/>
</dbReference>
<comment type="function">
    <text evidence="1">Possible metal-dependent hydrolase.</text>
</comment>
<dbReference type="HAMAP" id="MF_01256">
    <property type="entry name" value="YfiT_hydrol"/>
    <property type="match status" value="1"/>
</dbReference>
<dbReference type="EMBL" id="CP011974">
    <property type="protein sequence ID" value="AKO92259.1"/>
    <property type="molecule type" value="Genomic_DNA"/>
</dbReference>
<dbReference type="Pfam" id="PF12867">
    <property type="entry name" value="DinB_2"/>
    <property type="match status" value="1"/>
</dbReference>
<dbReference type="PATRIC" id="fig|135735.6.peg.1913"/>
<dbReference type="RefSeq" id="WP_040057946.1">
    <property type="nucleotide sequence ID" value="NZ_CP011974.1"/>
</dbReference>
<name>A0A1X7E1R0_9BACI</name>
<keyword evidence="1" id="KW-0479">Metal-binding</keyword>
<dbReference type="AlphaFoldDB" id="A0A1X7E1R0"/>
<comment type="subunit">
    <text evidence="1">Homodimer.</text>
</comment>
<feature type="binding site" evidence="1">
    <location>
        <position position="156"/>
    </location>
    <ligand>
        <name>Zn(2+)</name>
        <dbReference type="ChEBI" id="CHEBI:29105"/>
    </ligand>
</feature>
<keyword evidence="1 2" id="KW-0378">Hydrolase</keyword>
<dbReference type="InterPro" id="IPR024775">
    <property type="entry name" value="DinB-like"/>
</dbReference>
<dbReference type="GO" id="GO:0016787">
    <property type="term" value="F:hydrolase activity"/>
    <property type="evidence" value="ECO:0007669"/>
    <property type="project" value="UniProtKB-UniRule"/>
</dbReference>
<dbReference type="NCBIfam" id="NF009807">
    <property type="entry name" value="PRK13291.1"/>
    <property type="match status" value="1"/>
</dbReference>
<dbReference type="KEGG" id="beo:BEH_09235"/>
<dbReference type="GO" id="GO:0008270">
    <property type="term" value="F:zinc ion binding"/>
    <property type="evidence" value="ECO:0007669"/>
    <property type="project" value="UniProtKB-UniRule"/>
</dbReference>
<dbReference type="Gene3D" id="1.20.120.450">
    <property type="entry name" value="dinb family like domain"/>
    <property type="match status" value="1"/>
</dbReference>
<dbReference type="GO" id="GO:0005737">
    <property type="term" value="C:cytoplasm"/>
    <property type="evidence" value="ECO:0007669"/>
    <property type="project" value="UniProtKB-SubCell"/>
</dbReference>
<accession>A0A0H4KJ07</accession>
<evidence type="ECO:0000256" key="1">
    <source>
        <dbReference type="HAMAP-Rule" id="MF_01256"/>
    </source>
</evidence>
<keyword evidence="1" id="KW-0963">Cytoplasm</keyword>
<keyword evidence="1" id="KW-0862">Zinc</keyword>
<reference evidence="3" key="2">
    <citation type="submission" date="2015-06" db="EMBL/GenBank/DDBJ databases">
        <title>Genome Sequence of Bacillus endophyticus and Analysis of its Companion Mechanism in the Ketogulonigenium vulgare-Bacillus strain Consortium.</title>
        <authorList>
            <person name="Jia N."/>
            <person name="Du J."/>
            <person name="Ding M.-Z."/>
            <person name="Gao F."/>
            <person name="Yuan Y.-J."/>
        </authorList>
    </citation>
    <scope>NUCLEOTIDE SEQUENCE [LARGE SCALE GENOMIC DNA]</scope>
    <source>
        <strain evidence="3">Hbe603</strain>
    </source>
</reference>
<keyword evidence="3" id="KW-1185">Reference proteome</keyword>
<comment type="subcellular location">
    <subcellularLocation>
        <location evidence="1">Cytoplasm</location>
    </subcellularLocation>
</comment>
<protein>
    <recommendedName>
        <fullName evidence="1">Putative metal-dependent hydrolase BEH_09235</fullName>
        <ecNumber evidence="1">3.-.-.-</ecNumber>
    </recommendedName>
</protein>
<dbReference type="GeneID" id="93700991"/>
<feature type="binding site" evidence="1">
    <location>
        <position position="64"/>
    </location>
    <ligand>
        <name>Zn(2+)</name>
        <dbReference type="ChEBI" id="CHEBI:29105"/>
    </ligand>
</feature>
<dbReference type="EC" id="3.-.-.-" evidence="1"/>
<dbReference type="OrthoDB" id="9796039at2"/>
<dbReference type="Proteomes" id="UP000036202">
    <property type="component" value="Chromosome"/>
</dbReference>
<evidence type="ECO:0000313" key="3">
    <source>
        <dbReference type="Proteomes" id="UP000036202"/>
    </source>
</evidence>